<dbReference type="Proteomes" id="UP000008064">
    <property type="component" value="Unassembled WGS sequence"/>
</dbReference>
<sequence>VATHVRELAHSQLKAAIERHSKKLKYRVLSVQVDDHKRQYRQEAASREENDQRKVRLDFICQINKLSRSGTHTCTLSVDSVQEVSGGTYGYS</sequence>
<dbReference type="EMBL" id="GL945445">
    <property type="protein sequence ID" value="EGO18969.1"/>
    <property type="molecule type" value="Genomic_DNA"/>
</dbReference>
<accession>F8PCL7</accession>
<dbReference type="HOGENOM" id="CLU_2419160_0_0_1"/>
<dbReference type="AlphaFoldDB" id="F8PCL7"/>
<gene>
    <name evidence="1" type="ORF">SERLADRAFT_403091</name>
</gene>
<evidence type="ECO:0000313" key="1">
    <source>
        <dbReference type="EMBL" id="EGO18969.1"/>
    </source>
</evidence>
<feature type="non-terminal residue" evidence="1">
    <location>
        <position position="1"/>
    </location>
</feature>
<feature type="non-terminal residue" evidence="1">
    <location>
        <position position="92"/>
    </location>
</feature>
<protein>
    <submittedName>
        <fullName evidence="1">Uncharacterized protein</fullName>
    </submittedName>
</protein>
<dbReference type="GeneID" id="18812220"/>
<dbReference type="RefSeq" id="XP_007324193.1">
    <property type="nucleotide sequence ID" value="XM_007324131.1"/>
</dbReference>
<dbReference type="KEGG" id="sla:SERLADRAFT_403091"/>
<name>F8PCL7_SERL9</name>
<reference evidence="1" key="1">
    <citation type="submission" date="2011-04" db="EMBL/GenBank/DDBJ databases">
        <title>Evolution of plant cell wall degrading machinery underlies the functional diversity of forest fungi.</title>
        <authorList>
            <consortium name="US DOE Joint Genome Institute (JGI-PGF)"/>
            <person name="Eastwood D.C."/>
            <person name="Floudas D."/>
            <person name="Binder M."/>
            <person name="Majcherczyk A."/>
            <person name="Schneider P."/>
            <person name="Aerts A."/>
            <person name="Asiegbu F.O."/>
            <person name="Baker S.E."/>
            <person name="Barry K."/>
            <person name="Bendiksby M."/>
            <person name="Blumentritt M."/>
            <person name="Coutinho P.M."/>
            <person name="Cullen D."/>
            <person name="Cullen D."/>
            <person name="Gathman A."/>
            <person name="Goodell B."/>
            <person name="Henrissat B."/>
            <person name="Ihrmark K."/>
            <person name="Kauserud H."/>
            <person name="Kohler A."/>
            <person name="LaButti K."/>
            <person name="Lapidus A."/>
            <person name="Lavin J.L."/>
            <person name="Lee Y.-H."/>
            <person name="Lindquist E."/>
            <person name="Lilly W."/>
            <person name="Lucas S."/>
            <person name="Morin E."/>
            <person name="Murat C."/>
            <person name="Oguiza J.A."/>
            <person name="Park J."/>
            <person name="Pisabarro A.G."/>
            <person name="Riley R."/>
            <person name="Rosling A."/>
            <person name="Salamov A."/>
            <person name="Schmidt O."/>
            <person name="Schmutz J."/>
            <person name="Skrede I."/>
            <person name="Stenlid J."/>
            <person name="Wiebenga A."/>
            <person name="Xie X."/>
            <person name="Kues U."/>
            <person name="Hibbett D.S."/>
            <person name="Hoffmeister D."/>
            <person name="Hogberg N."/>
            <person name="Martin F."/>
            <person name="Grigoriev I.V."/>
            <person name="Watkinson S.C."/>
        </authorList>
    </citation>
    <scope>NUCLEOTIDE SEQUENCE</scope>
    <source>
        <strain evidence="1">S7.9</strain>
    </source>
</reference>
<proteinExistence type="predicted"/>
<organism>
    <name type="scientific">Serpula lacrymans var. lacrymans (strain S7.9)</name>
    <name type="common">Dry rot fungus</name>
    <dbReference type="NCBI Taxonomy" id="578457"/>
    <lineage>
        <taxon>Eukaryota</taxon>
        <taxon>Fungi</taxon>
        <taxon>Dikarya</taxon>
        <taxon>Basidiomycota</taxon>
        <taxon>Agaricomycotina</taxon>
        <taxon>Agaricomycetes</taxon>
        <taxon>Agaricomycetidae</taxon>
        <taxon>Boletales</taxon>
        <taxon>Coniophorineae</taxon>
        <taxon>Serpulaceae</taxon>
        <taxon>Serpula</taxon>
    </lineage>
</organism>